<dbReference type="Gene3D" id="3.40.50.300">
    <property type="entry name" value="P-loop containing nucleotide triphosphate hydrolases"/>
    <property type="match status" value="2"/>
</dbReference>
<dbReference type="InterPro" id="IPR027417">
    <property type="entry name" value="P-loop_NTPase"/>
</dbReference>
<accession>A0A2W7I715</accession>
<evidence type="ECO:0000313" key="2">
    <source>
        <dbReference type="Proteomes" id="UP000249542"/>
    </source>
</evidence>
<name>A0A2W7I715_9FLAO</name>
<evidence type="ECO:0000313" key="1">
    <source>
        <dbReference type="EMBL" id="PZW42721.1"/>
    </source>
</evidence>
<evidence type="ECO:0008006" key="3">
    <source>
        <dbReference type="Google" id="ProtNLM"/>
    </source>
</evidence>
<dbReference type="EMBL" id="QKYV01000002">
    <property type="protein sequence ID" value="PZW42721.1"/>
    <property type="molecule type" value="Genomic_DNA"/>
</dbReference>
<dbReference type="Proteomes" id="UP000249542">
    <property type="component" value="Unassembled WGS sequence"/>
</dbReference>
<organism evidence="1 2">
    <name type="scientific">Mesonia algae</name>
    <dbReference type="NCBI Taxonomy" id="213248"/>
    <lineage>
        <taxon>Bacteria</taxon>
        <taxon>Pseudomonadati</taxon>
        <taxon>Bacteroidota</taxon>
        <taxon>Flavobacteriia</taxon>
        <taxon>Flavobacteriales</taxon>
        <taxon>Flavobacteriaceae</taxon>
        <taxon>Mesonia</taxon>
    </lineage>
</organism>
<protein>
    <recommendedName>
        <fullName evidence="3">ATPase</fullName>
    </recommendedName>
</protein>
<sequence>MDNPSRIIEGGVEYSLGKFDGKCVHYNFPKILIYLNAKGKILFGNKFKIYEKDKKVLLKLCYYFIKDKENCKRYGIDPHKGILLSGPVGCGKTSLMKLIPCIVPSQPAYEMIPSRNVTFSFNHIGYKAIEDYGDSKSFCFDDLGVEPAGRFYGKDCNVLGEVLLSRYELYLKTKRKIKTHATTNLNAEELEERYGNRVRSRMRELFNLIAFEKNTKDKRK</sequence>
<dbReference type="RefSeq" id="WP_111540364.1">
    <property type="nucleotide sequence ID" value="NZ_QKYV01000002.1"/>
</dbReference>
<proteinExistence type="predicted"/>
<gene>
    <name evidence="1" type="ORF">LX95_01038</name>
</gene>
<reference evidence="1 2" key="1">
    <citation type="submission" date="2018-06" db="EMBL/GenBank/DDBJ databases">
        <title>Genomic Encyclopedia of Archaeal and Bacterial Type Strains, Phase II (KMG-II): from individual species to whole genera.</title>
        <authorList>
            <person name="Goeker M."/>
        </authorList>
    </citation>
    <scope>NUCLEOTIDE SEQUENCE [LARGE SCALE GENOMIC DNA]</scope>
    <source>
        <strain evidence="1 2">DSM 15361</strain>
    </source>
</reference>
<keyword evidence="2" id="KW-1185">Reference proteome</keyword>
<dbReference type="AlphaFoldDB" id="A0A2W7I715"/>
<comment type="caution">
    <text evidence="1">The sequence shown here is derived from an EMBL/GenBank/DDBJ whole genome shotgun (WGS) entry which is preliminary data.</text>
</comment>
<dbReference type="SUPFAM" id="SSF52540">
    <property type="entry name" value="P-loop containing nucleoside triphosphate hydrolases"/>
    <property type="match status" value="2"/>
</dbReference>